<proteinExistence type="predicted"/>
<dbReference type="InterPro" id="IPR022026">
    <property type="entry name" value="DUF5981"/>
</dbReference>
<protein>
    <submittedName>
        <fullName evidence="2">Hypothetical conserved protein</fullName>
    </submittedName>
</protein>
<feature type="domain" description="Methylene-tetrahydrofolate reductase C-terminal-like" evidence="1">
    <location>
        <begin position="111"/>
        <end position="207"/>
    </location>
</feature>
<dbReference type="PANTHER" id="PTHR38755:SF1">
    <property type="entry name" value="METHYLENE-TETRAHYDROFOLATE REDUCTASE C-TERMINAL DOMAIN-CONTAINING PROTEIN"/>
    <property type="match status" value="1"/>
</dbReference>
<evidence type="ECO:0000313" key="2">
    <source>
        <dbReference type="EMBL" id="BAL56245.1"/>
    </source>
</evidence>
<accession>H5SJA9</accession>
<evidence type="ECO:0000259" key="1">
    <source>
        <dbReference type="Pfam" id="PF12225"/>
    </source>
</evidence>
<dbReference type="EMBL" id="AP011741">
    <property type="protein sequence ID" value="BAL56245.1"/>
    <property type="molecule type" value="Genomic_DNA"/>
</dbReference>
<sequence length="226" mass="24750">MIVADQKPIEEILQMLEPYRKVLFLGCQSCVAVCMAGGEKEVGLLAAAVRLARKQQGRPIEITEGAVKRQCDDEFNEPWAKTIEQSEAVLSLACGVGVNKLSERFDVPILPALNTKFFGEVERQGVWAEVCAGCGNCILHLTGGICPIARCAKNLLNGPCGGVRADGTCEVAHNGPRPCAWVMIYERLGKLNQRKNIESIFAAKDWSSDRHGGPRKRIREDMLLEG</sequence>
<name>H5SJA9_9BACT</name>
<dbReference type="PANTHER" id="PTHR38755">
    <property type="entry name" value="5,10-METHYLENETETRAHYDROFOLATE REDUCTASE"/>
    <property type="match status" value="1"/>
</dbReference>
<dbReference type="Pfam" id="PF12225">
    <property type="entry name" value="DUF5981"/>
    <property type="match status" value="1"/>
</dbReference>
<gene>
    <name evidence="2" type="ORF">HGMM_F35G12C16</name>
</gene>
<reference evidence="2" key="1">
    <citation type="journal article" date="2005" name="Environ. Microbiol.">
        <title>Genetic and functional properties of uncultivated thermophilic crenarchaeotes from a subsurface gold mine as revealed by analysis of genome fragments.</title>
        <authorList>
            <person name="Nunoura T."/>
            <person name="Hirayama H."/>
            <person name="Takami H."/>
            <person name="Oida H."/>
            <person name="Nishi S."/>
            <person name="Shimamura S."/>
            <person name="Suzuki Y."/>
            <person name="Inagaki F."/>
            <person name="Takai K."/>
            <person name="Nealson K.H."/>
            <person name="Horikoshi K."/>
        </authorList>
    </citation>
    <scope>NUCLEOTIDE SEQUENCE</scope>
</reference>
<organism evidence="2">
    <name type="scientific">uncultured Acetothermia bacterium</name>
    <dbReference type="NCBI Taxonomy" id="236499"/>
    <lineage>
        <taxon>Bacteria</taxon>
        <taxon>Candidatus Bipolaricaulota</taxon>
        <taxon>environmental samples</taxon>
    </lineage>
</organism>
<reference evidence="2" key="2">
    <citation type="journal article" date="2012" name="PLoS ONE">
        <title>A Deeply Branching Thermophilic Bacterium with an Ancient Acetyl-CoA Pathway Dominates a Subsurface Ecosystem.</title>
        <authorList>
            <person name="Takami H."/>
            <person name="Noguchi H."/>
            <person name="Takaki Y."/>
            <person name="Uchiyama I."/>
            <person name="Toyoda A."/>
            <person name="Nishi S."/>
            <person name="Chee G.-J."/>
            <person name="Arai W."/>
            <person name="Nunoura T."/>
            <person name="Itoh T."/>
            <person name="Hattori M."/>
            <person name="Takai K."/>
        </authorList>
    </citation>
    <scope>NUCLEOTIDE SEQUENCE</scope>
</reference>
<dbReference type="AlphaFoldDB" id="H5SJA9"/>